<dbReference type="OrthoDB" id="623670at2759"/>
<accession>A0A316YYF6</accession>
<keyword evidence="1" id="KW-0732">Signal</keyword>
<name>A0A316YYF6_9BASI</name>
<dbReference type="CDD" id="cd22191">
    <property type="entry name" value="DPBB_RlpA_EXP_N-like"/>
    <property type="match status" value="1"/>
</dbReference>
<sequence>MRAAAFSALLALVPFALALPQDTIVGGIPARNRDPSFPACDTPDFADDVYSDWFSGDGNAWQDSDDPNFYVAPGYGACNFNYTDVTAGVCLKPGWVSSAYHNSCNRLVEVRLPETGISTFARVVDACGALETTTFGCNDIYVTKSVFETLSGNNASALAAGRLPGQAEWRFVDPADDASITINIEATLGFTIGPLKRDLNQHQVRRQMQHA</sequence>
<feature type="signal peptide" evidence="1">
    <location>
        <begin position="1"/>
        <end position="18"/>
    </location>
</feature>
<dbReference type="EMBL" id="KZ819311">
    <property type="protein sequence ID" value="PWN94530.1"/>
    <property type="molecule type" value="Genomic_DNA"/>
</dbReference>
<evidence type="ECO:0000256" key="1">
    <source>
        <dbReference type="SAM" id="SignalP"/>
    </source>
</evidence>
<reference evidence="2 3" key="1">
    <citation type="journal article" date="2018" name="Mol. Biol. Evol.">
        <title>Broad Genomic Sampling Reveals a Smut Pathogenic Ancestry of the Fungal Clade Ustilaginomycotina.</title>
        <authorList>
            <person name="Kijpornyongpan T."/>
            <person name="Mondo S.J."/>
            <person name="Barry K."/>
            <person name="Sandor L."/>
            <person name="Lee J."/>
            <person name="Lipzen A."/>
            <person name="Pangilinan J."/>
            <person name="LaButti K."/>
            <person name="Hainaut M."/>
            <person name="Henrissat B."/>
            <person name="Grigoriev I.V."/>
            <person name="Spatafora J.W."/>
            <person name="Aime M.C."/>
        </authorList>
    </citation>
    <scope>NUCLEOTIDE SEQUENCE [LARGE SCALE GENOMIC DNA]</scope>
    <source>
        <strain evidence="2 3">MCA 4186</strain>
    </source>
</reference>
<proteinExistence type="predicted"/>
<evidence type="ECO:0000313" key="3">
    <source>
        <dbReference type="Proteomes" id="UP000245946"/>
    </source>
</evidence>
<dbReference type="Proteomes" id="UP000245946">
    <property type="component" value="Unassembled WGS sequence"/>
</dbReference>
<feature type="chain" id="PRO_5016312005" description="Expansin-like EG45 domain-containing protein" evidence="1">
    <location>
        <begin position="19"/>
        <end position="211"/>
    </location>
</feature>
<dbReference type="Gene3D" id="2.40.40.10">
    <property type="entry name" value="RlpA-like domain"/>
    <property type="match status" value="1"/>
</dbReference>
<organism evidence="2 3">
    <name type="scientific">Tilletiopsis washingtonensis</name>
    <dbReference type="NCBI Taxonomy" id="58919"/>
    <lineage>
        <taxon>Eukaryota</taxon>
        <taxon>Fungi</taxon>
        <taxon>Dikarya</taxon>
        <taxon>Basidiomycota</taxon>
        <taxon>Ustilaginomycotina</taxon>
        <taxon>Exobasidiomycetes</taxon>
        <taxon>Entylomatales</taxon>
        <taxon>Entylomatales incertae sedis</taxon>
        <taxon>Tilletiopsis</taxon>
    </lineage>
</organism>
<protein>
    <recommendedName>
        <fullName evidence="4">Expansin-like EG45 domain-containing protein</fullName>
    </recommendedName>
</protein>
<gene>
    <name evidence="2" type="ORF">FA09DRAFT_332832</name>
</gene>
<keyword evidence="3" id="KW-1185">Reference proteome</keyword>
<dbReference type="AlphaFoldDB" id="A0A316YYF6"/>
<evidence type="ECO:0000313" key="2">
    <source>
        <dbReference type="EMBL" id="PWN94530.1"/>
    </source>
</evidence>
<dbReference type="SUPFAM" id="SSF50685">
    <property type="entry name" value="Barwin-like endoglucanases"/>
    <property type="match status" value="1"/>
</dbReference>
<dbReference type="RefSeq" id="XP_025594809.1">
    <property type="nucleotide sequence ID" value="XM_025743614.1"/>
</dbReference>
<evidence type="ECO:0008006" key="4">
    <source>
        <dbReference type="Google" id="ProtNLM"/>
    </source>
</evidence>
<dbReference type="GeneID" id="37271158"/>
<dbReference type="InterPro" id="IPR036908">
    <property type="entry name" value="RlpA-like_sf"/>
</dbReference>